<evidence type="ECO:0000313" key="4">
    <source>
        <dbReference type="Proteomes" id="UP001597375"/>
    </source>
</evidence>
<evidence type="ECO:0000259" key="2">
    <source>
        <dbReference type="Pfam" id="PF25917"/>
    </source>
</evidence>
<name>A0ABW5DCH7_9BACT</name>
<dbReference type="Gene3D" id="2.40.30.170">
    <property type="match status" value="1"/>
</dbReference>
<dbReference type="PANTHER" id="PTHR30469:SF37">
    <property type="entry name" value="RAGD PROTEIN"/>
    <property type="match status" value="1"/>
</dbReference>
<keyword evidence="4" id="KW-1185">Reference proteome</keyword>
<accession>A0ABW5DCH7</accession>
<dbReference type="Pfam" id="PF25917">
    <property type="entry name" value="BSH_RND"/>
    <property type="match status" value="1"/>
</dbReference>
<dbReference type="Proteomes" id="UP001597375">
    <property type="component" value="Unassembled WGS sequence"/>
</dbReference>
<evidence type="ECO:0000313" key="3">
    <source>
        <dbReference type="EMBL" id="MFD2257376.1"/>
    </source>
</evidence>
<dbReference type="Gene3D" id="2.40.420.20">
    <property type="match status" value="1"/>
</dbReference>
<proteinExistence type="predicted"/>
<dbReference type="PANTHER" id="PTHR30469">
    <property type="entry name" value="MULTIDRUG RESISTANCE PROTEIN MDTA"/>
    <property type="match status" value="1"/>
</dbReference>
<evidence type="ECO:0000256" key="1">
    <source>
        <dbReference type="SAM" id="SignalP"/>
    </source>
</evidence>
<feature type="domain" description="Multidrug resistance protein MdtA-like barrel-sandwich hybrid" evidence="2">
    <location>
        <begin position="50"/>
        <end position="204"/>
    </location>
</feature>
<dbReference type="RefSeq" id="WP_386820661.1">
    <property type="nucleotide sequence ID" value="NZ_JBHUIT010000027.1"/>
</dbReference>
<protein>
    <submittedName>
        <fullName evidence="3">Efflux RND transporter periplasmic adaptor subunit</fullName>
    </submittedName>
</protein>
<dbReference type="Gene3D" id="2.40.50.100">
    <property type="match status" value="1"/>
</dbReference>
<keyword evidence="1" id="KW-0732">Signal</keyword>
<feature type="chain" id="PRO_5046165726" evidence="1">
    <location>
        <begin position="22"/>
        <end position="351"/>
    </location>
</feature>
<dbReference type="Gene3D" id="1.10.287.470">
    <property type="entry name" value="Helix hairpin bin"/>
    <property type="match status" value="1"/>
</dbReference>
<dbReference type="SUPFAM" id="SSF111369">
    <property type="entry name" value="HlyD-like secretion proteins"/>
    <property type="match status" value="1"/>
</dbReference>
<comment type="caution">
    <text evidence="3">The sequence shown here is derived from an EMBL/GenBank/DDBJ whole genome shotgun (WGS) entry which is preliminary data.</text>
</comment>
<dbReference type="InterPro" id="IPR058625">
    <property type="entry name" value="MdtA-like_BSH"/>
</dbReference>
<feature type="signal peptide" evidence="1">
    <location>
        <begin position="1"/>
        <end position="21"/>
    </location>
</feature>
<dbReference type="EMBL" id="JBHUIT010000027">
    <property type="protein sequence ID" value="MFD2257376.1"/>
    <property type="molecule type" value="Genomic_DNA"/>
</dbReference>
<gene>
    <name evidence="3" type="ORF">ACFSSA_11890</name>
</gene>
<organism evidence="3 4">
    <name type="scientific">Luteolibacter algae</name>
    <dbReference type="NCBI Taxonomy" id="454151"/>
    <lineage>
        <taxon>Bacteria</taxon>
        <taxon>Pseudomonadati</taxon>
        <taxon>Verrucomicrobiota</taxon>
        <taxon>Verrucomicrobiia</taxon>
        <taxon>Verrucomicrobiales</taxon>
        <taxon>Verrucomicrobiaceae</taxon>
        <taxon>Luteolibacter</taxon>
    </lineage>
</organism>
<reference evidence="4" key="1">
    <citation type="journal article" date="2019" name="Int. J. Syst. Evol. Microbiol.">
        <title>The Global Catalogue of Microorganisms (GCM) 10K type strain sequencing project: providing services to taxonomists for standard genome sequencing and annotation.</title>
        <authorList>
            <consortium name="The Broad Institute Genomics Platform"/>
            <consortium name="The Broad Institute Genome Sequencing Center for Infectious Disease"/>
            <person name="Wu L."/>
            <person name="Ma J."/>
        </authorList>
    </citation>
    <scope>NUCLEOTIDE SEQUENCE [LARGE SCALE GENOMIC DNA]</scope>
    <source>
        <strain evidence="4">CGMCC 4.7106</strain>
    </source>
</reference>
<sequence>MNKPTLFVLSLTSLALPQAFSQVETALVTGGPWEKNISLPAEAFPYHRVHLGTSATGWIEELRVDIGSRVKAGDILAIIHAPELDAAHKARAAKQRVSQAASVLRSAEASMSAVKSETTRITALAKSGTVTNKARDEANSRLIAAEAKVGEAEAGITAAEADALAAAARETEAAAALEYTRIKAPFDGVVVERKAEPGDFLGPASMRENLFTVEQTETIRVRLEIPEHAAGLANAGDPVSLKIAGQDFNSELTRVSGSLDPVTKTMLAEVDLPGAALLPRVLGSGSIELEKLEKSSRVPLSAVRTGSDGSRFVMVLEGEAERKVLVKLAAVDGKMAILSEGPAEGEKVVIP</sequence>